<dbReference type="SUPFAM" id="SSF56059">
    <property type="entry name" value="Glutathione synthetase ATP-binding domain-like"/>
    <property type="match status" value="1"/>
</dbReference>
<keyword evidence="3 4" id="KW-0067">ATP-binding</keyword>
<keyword evidence="1" id="KW-0436">Ligase</keyword>
<dbReference type="Gene3D" id="3.30.1490.20">
    <property type="entry name" value="ATP-grasp fold, A domain"/>
    <property type="match status" value="1"/>
</dbReference>
<reference evidence="6 7" key="2">
    <citation type="submission" date="2017-10" db="EMBL/GenBank/DDBJ databases">
        <authorList>
            <person name="Banno H."/>
            <person name="Chua N.-H."/>
        </authorList>
    </citation>
    <scope>NUCLEOTIDE SEQUENCE [LARGE SCALE GENOMIC DNA]</scope>
    <source>
        <strain evidence="6 7">JK626</strain>
    </source>
</reference>
<dbReference type="InterPro" id="IPR013815">
    <property type="entry name" value="ATP_grasp_subdomain_1"/>
</dbReference>
<dbReference type="RefSeq" id="WP_099392209.1">
    <property type="nucleotide sequence ID" value="NZ_PDYF01000018.1"/>
</dbReference>
<organism evidence="6 7">
    <name type="scientific">Pseudobutyrivibrio ruminis</name>
    <dbReference type="NCBI Taxonomy" id="46206"/>
    <lineage>
        <taxon>Bacteria</taxon>
        <taxon>Bacillati</taxon>
        <taxon>Bacillota</taxon>
        <taxon>Clostridia</taxon>
        <taxon>Lachnospirales</taxon>
        <taxon>Lachnospiraceae</taxon>
        <taxon>Pseudobutyrivibrio</taxon>
    </lineage>
</organism>
<dbReference type="PANTHER" id="PTHR43585:SF2">
    <property type="entry name" value="ATP-GRASP ENZYME FSQD"/>
    <property type="match status" value="1"/>
</dbReference>
<dbReference type="InterPro" id="IPR052032">
    <property type="entry name" value="ATP-dep_AA_Ligase"/>
</dbReference>
<dbReference type="EMBL" id="PDYF01000018">
    <property type="protein sequence ID" value="PHU34544.1"/>
    <property type="molecule type" value="Genomic_DNA"/>
</dbReference>
<gene>
    <name evidence="6" type="ORF">CSX01_09510</name>
</gene>
<dbReference type="InterPro" id="IPR011761">
    <property type="entry name" value="ATP-grasp"/>
</dbReference>
<dbReference type="Gene3D" id="3.40.50.20">
    <property type="match status" value="1"/>
</dbReference>
<dbReference type="PANTHER" id="PTHR43585">
    <property type="entry name" value="FUMIPYRROLE BIOSYNTHESIS PROTEIN C"/>
    <property type="match status" value="1"/>
</dbReference>
<evidence type="ECO:0000259" key="5">
    <source>
        <dbReference type="PROSITE" id="PS50975"/>
    </source>
</evidence>
<dbReference type="GO" id="GO:0016874">
    <property type="term" value="F:ligase activity"/>
    <property type="evidence" value="ECO:0007669"/>
    <property type="project" value="UniProtKB-KW"/>
</dbReference>
<dbReference type="GO" id="GO:0005524">
    <property type="term" value="F:ATP binding"/>
    <property type="evidence" value="ECO:0007669"/>
    <property type="project" value="UniProtKB-UniRule"/>
</dbReference>
<dbReference type="GO" id="GO:0046872">
    <property type="term" value="F:metal ion binding"/>
    <property type="evidence" value="ECO:0007669"/>
    <property type="project" value="InterPro"/>
</dbReference>
<comment type="caution">
    <text evidence="6">The sequence shown here is derived from an EMBL/GenBank/DDBJ whole genome shotgun (WGS) entry which is preliminary data.</text>
</comment>
<evidence type="ECO:0000313" key="6">
    <source>
        <dbReference type="EMBL" id="PHU34544.1"/>
    </source>
</evidence>
<reference evidence="6 7" key="1">
    <citation type="submission" date="2017-10" db="EMBL/GenBank/DDBJ databases">
        <title>Resolving the taxonomy of Roseburia spp., Eubacterium rectale and Agathobacter spp. through phylogenomic analysis.</title>
        <authorList>
            <person name="Sheridan P.O."/>
            <person name="Walker A.W."/>
            <person name="Duncan S.H."/>
            <person name="Scott K.P."/>
            <person name="Toole P.W.O."/>
            <person name="Luis P."/>
            <person name="Flint H.J."/>
        </authorList>
    </citation>
    <scope>NUCLEOTIDE SEQUENCE [LARGE SCALE GENOMIC DNA]</scope>
    <source>
        <strain evidence="6 7">JK626</strain>
    </source>
</reference>
<sequence length="382" mass="42584">MKKLAIIGASEFQAPLIIKAKELGIETHVFAWKCGDVGESIADYFYPISITECEEIYQQCKKIGIDGICTIGTDLGTIPVSYVANRLGLVANSEECVKKATNKHLMRKCFEKNGDPSPRSVEISGSQDVEDCEFDYPVICKPTDRSGSRGIYKVNNKKELLDAVDKSIEYSFEKKALVEEFAEGQEYSVEYISYQGMHHFLALTKKYTTGAPNFIETGHIEPAPVSEELLEKVKSVTEHALDSLEVTNGASHTELKINHNGNIKIIEIGARMGGDFIGSHLVQMSTGVDFVKCVIQVAMGEEPKVIRNDKTNHAAVRFVFGENEKKVFATIKKENPSIIVGEHFDKITDEKVVDSSSRFGYFMLKAEVADEILEYMPRNEED</sequence>
<evidence type="ECO:0000256" key="3">
    <source>
        <dbReference type="ARBA" id="ARBA00022840"/>
    </source>
</evidence>
<evidence type="ECO:0000256" key="1">
    <source>
        <dbReference type="ARBA" id="ARBA00022598"/>
    </source>
</evidence>
<dbReference type="AlphaFoldDB" id="A0A2G3DU68"/>
<name>A0A2G3DU68_9FIRM</name>
<evidence type="ECO:0000256" key="4">
    <source>
        <dbReference type="PROSITE-ProRule" id="PRU00409"/>
    </source>
</evidence>
<accession>A0A2G3DU68</accession>
<feature type="domain" description="ATP-grasp" evidence="5">
    <location>
        <begin position="107"/>
        <end position="299"/>
    </location>
</feature>
<protein>
    <submittedName>
        <fullName evidence="6">Carbamoyl-phosphate synthase large subunit</fullName>
    </submittedName>
</protein>
<dbReference type="Gene3D" id="3.30.470.20">
    <property type="entry name" value="ATP-grasp fold, B domain"/>
    <property type="match status" value="1"/>
</dbReference>
<dbReference type="Proteomes" id="UP000225889">
    <property type="component" value="Unassembled WGS sequence"/>
</dbReference>
<evidence type="ECO:0000256" key="2">
    <source>
        <dbReference type="ARBA" id="ARBA00022741"/>
    </source>
</evidence>
<dbReference type="Pfam" id="PF13535">
    <property type="entry name" value="ATP-grasp_4"/>
    <property type="match status" value="1"/>
</dbReference>
<keyword evidence="2 4" id="KW-0547">Nucleotide-binding</keyword>
<proteinExistence type="predicted"/>
<evidence type="ECO:0000313" key="7">
    <source>
        <dbReference type="Proteomes" id="UP000225889"/>
    </source>
</evidence>
<dbReference type="PROSITE" id="PS50975">
    <property type="entry name" value="ATP_GRASP"/>
    <property type="match status" value="1"/>
</dbReference>